<feature type="region of interest" description="Disordered" evidence="1">
    <location>
        <begin position="254"/>
        <end position="285"/>
    </location>
</feature>
<organism evidence="3 4">
    <name type="scientific">Bos mutus grunniens</name>
    <name type="common">Wild yak</name>
    <name type="synonym">Bos grunniens</name>
    <dbReference type="NCBI Taxonomy" id="30521"/>
    <lineage>
        <taxon>Eukaryota</taxon>
        <taxon>Metazoa</taxon>
        <taxon>Chordata</taxon>
        <taxon>Craniata</taxon>
        <taxon>Vertebrata</taxon>
        <taxon>Euteleostomi</taxon>
        <taxon>Mammalia</taxon>
        <taxon>Eutheria</taxon>
        <taxon>Laurasiatheria</taxon>
        <taxon>Artiodactyla</taxon>
        <taxon>Ruminantia</taxon>
        <taxon>Pecora</taxon>
        <taxon>Bovidae</taxon>
        <taxon>Bovinae</taxon>
        <taxon>Bos</taxon>
    </lineage>
</organism>
<dbReference type="PANTHER" id="PTHR11736:SF163">
    <property type="entry name" value="NON-STRUCTURAL MAINTENANCE OF CHROMOSOMES ELEMENT 3 HOMOLOG"/>
    <property type="match status" value="1"/>
</dbReference>
<dbReference type="SMART" id="SM01373">
    <property type="entry name" value="MAGE"/>
    <property type="match status" value="1"/>
</dbReference>
<accession>A0A8B9XMX6</accession>
<dbReference type="Gene3D" id="1.10.10.1210">
    <property type="entry name" value="MAGE homology domain, winged helix WH2 motif"/>
    <property type="match status" value="1"/>
</dbReference>
<dbReference type="InterPro" id="IPR041898">
    <property type="entry name" value="MAGE_WH1"/>
</dbReference>
<dbReference type="AlphaFoldDB" id="A0A8B9XMX6"/>
<reference evidence="3" key="1">
    <citation type="submission" date="2019-05" db="EMBL/GenBank/DDBJ databases">
        <authorList>
            <person name="Zhang S."/>
            <person name="Liu J."/>
        </authorList>
    </citation>
    <scope>NUCLEOTIDE SEQUENCE [LARGE SCALE GENOMIC DNA]</scope>
</reference>
<dbReference type="FunFam" id="1.10.10.1210:FF:000001">
    <property type="entry name" value="melanoma-associated antigen D1"/>
    <property type="match status" value="1"/>
</dbReference>
<dbReference type="InterPro" id="IPR002190">
    <property type="entry name" value="MHD_dom"/>
</dbReference>
<dbReference type="Pfam" id="PF01454">
    <property type="entry name" value="MAGE"/>
    <property type="match status" value="1"/>
</dbReference>
<sequence>VILIKAAHSLRSSASCSPSAEFVVSNSVQPHRRQPTSPSTSRGLGGAAAQLQAQASLAPEPRSQKQLELKVAELVQFLLIKYQRKIPIHRTDILRHVVGNDKDVLPELLWYRLGELEPRSNTYILVNTLELVEEDAEVHGDQGMPTIGLLMILLRLIFMKGNSIKETEIWDFLRRLGVHPTKKHLVFRDPKKLITEDVVWQRYLDYWCILHTEPVDYKLQWGPRSNLETSKMKVLKFMAKIYNQDPKDWPAQYREALADEEARARPQPVGPTPATAPASTPSPVS</sequence>
<dbReference type="Proteomes" id="UP000694520">
    <property type="component" value="Chromosome 9"/>
</dbReference>
<evidence type="ECO:0000259" key="2">
    <source>
        <dbReference type="PROSITE" id="PS50838"/>
    </source>
</evidence>
<protein>
    <recommendedName>
        <fullName evidence="2">MAGE domain-containing protein</fullName>
    </recommendedName>
</protein>
<reference evidence="3" key="3">
    <citation type="submission" date="2025-09" db="UniProtKB">
        <authorList>
            <consortium name="Ensembl"/>
        </authorList>
    </citation>
    <scope>IDENTIFICATION</scope>
</reference>
<evidence type="ECO:0000313" key="3">
    <source>
        <dbReference type="Ensembl" id="ENSBGRP00000022056.1"/>
    </source>
</evidence>
<evidence type="ECO:0000313" key="4">
    <source>
        <dbReference type="Proteomes" id="UP000694520"/>
    </source>
</evidence>
<dbReference type="GO" id="GO:0000122">
    <property type="term" value="P:negative regulation of transcription by RNA polymerase II"/>
    <property type="evidence" value="ECO:0007669"/>
    <property type="project" value="TreeGrafter"/>
</dbReference>
<feature type="domain" description="MAGE" evidence="2">
    <location>
        <begin position="67"/>
        <end position="256"/>
    </location>
</feature>
<dbReference type="GO" id="GO:0005634">
    <property type="term" value="C:nucleus"/>
    <property type="evidence" value="ECO:0007669"/>
    <property type="project" value="TreeGrafter"/>
</dbReference>
<dbReference type="PROSITE" id="PS50838">
    <property type="entry name" value="MAGE"/>
    <property type="match status" value="1"/>
</dbReference>
<keyword evidence="4" id="KW-1185">Reference proteome</keyword>
<dbReference type="Ensembl" id="ENSBGRT00000025450.1">
    <property type="protein sequence ID" value="ENSBGRP00000022056.1"/>
    <property type="gene ID" value="ENSBGRG00000013848.1"/>
</dbReference>
<dbReference type="PANTHER" id="PTHR11736">
    <property type="entry name" value="MELANOMA-ASSOCIATED ANTIGEN MAGE ANTIGEN"/>
    <property type="match status" value="1"/>
</dbReference>
<dbReference type="Gene3D" id="1.10.10.1200">
    <property type="entry name" value="MAGE homology domain, winged helix WH1 motif"/>
    <property type="match status" value="1"/>
</dbReference>
<evidence type="ECO:0000256" key="1">
    <source>
        <dbReference type="SAM" id="MobiDB-lite"/>
    </source>
</evidence>
<dbReference type="InterPro" id="IPR041899">
    <property type="entry name" value="MAGE_WH2"/>
</dbReference>
<reference evidence="3" key="2">
    <citation type="submission" date="2025-08" db="UniProtKB">
        <authorList>
            <consortium name="Ensembl"/>
        </authorList>
    </citation>
    <scope>IDENTIFICATION</scope>
</reference>
<feature type="compositionally biased region" description="Low complexity" evidence="1">
    <location>
        <begin position="272"/>
        <end position="285"/>
    </location>
</feature>
<feature type="compositionally biased region" description="Polar residues" evidence="1">
    <location>
        <begin position="25"/>
        <end position="42"/>
    </location>
</feature>
<name>A0A8B9XMX6_BOSMU</name>
<proteinExistence type="predicted"/>
<dbReference type="GeneTree" id="ENSGT00940000163627"/>
<feature type="region of interest" description="Disordered" evidence="1">
    <location>
        <begin position="25"/>
        <end position="45"/>
    </location>
</feature>
<dbReference type="InterPro" id="IPR037445">
    <property type="entry name" value="MAGE"/>
</dbReference>